<comment type="cofactor">
    <cofactor evidence="1">
        <name>Zn(2+)</name>
        <dbReference type="ChEBI" id="CHEBI:29105"/>
    </cofactor>
</comment>
<dbReference type="AlphaFoldDB" id="A0A5J5KZA4"/>
<dbReference type="InterPro" id="IPR006680">
    <property type="entry name" value="Amidohydro-rel"/>
</dbReference>
<keyword evidence="8" id="KW-0862">Zinc</keyword>
<dbReference type="GO" id="GO:0005737">
    <property type="term" value="C:cytoplasm"/>
    <property type="evidence" value="ECO:0007669"/>
    <property type="project" value="TreeGrafter"/>
</dbReference>
<dbReference type="PANTHER" id="PTHR43668:SF2">
    <property type="entry name" value="ALLANTOINASE"/>
    <property type="match status" value="1"/>
</dbReference>
<comment type="similarity">
    <text evidence="3">Belongs to the metallo-dependent hydrolases superfamily. Allantoinase family.</text>
</comment>
<evidence type="ECO:0000256" key="7">
    <source>
        <dbReference type="ARBA" id="ARBA00022801"/>
    </source>
</evidence>
<comment type="subunit">
    <text evidence="4">Homotetramer.</text>
</comment>
<dbReference type="Pfam" id="PF01979">
    <property type="entry name" value="Amidohydro_1"/>
    <property type="match status" value="1"/>
</dbReference>
<keyword evidence="7 10" id="KW-0378">Hydrolase</keyword>
<dbReference type="GO" id="GO:0004038">
    <property type="term" value="F:allantoinase activity"/>
    <property type="evidence" value="ECO:0007669"/>
    <property type="project" value="UniProtKB-EC"/>
</dbReference>
<keyword evidence="11" id="KW-1185">Reference proteome</keyword>
<evidence type="ECO:0000256" key="3">
    <source>
        <dbReference type="ARBA" id="ARBA00010368"/>
    </source>
</evidence>
<dbReference type="InterPro" id="IPR032466">
    <property type="entry name" value="Metal_Hydrolase"/>
</dbReference>
<dbReference type="Proteomes" id="UP000325957">
    <property type="component" value="Unassembled WGS sequence"/>
</dbReference>
<dbReference type="GO" id="GO:0006145">
    <property type="term" value="P:purine nucleobase catabolic process"/>
    <property type="evidence" value="ECO:0007669"/>
    <property type="project" value="TreeGrafter"/>
</dbReference>
<evidence type="ECO:0000256" key="5">
    <source>
        <dbReference type="ARBA" id="ARBA00012863"/>
    </source>
</evidence>
<dbReference type="InterPro" id="IPR011059">
    <property type="entry name" value="Metal-dep_hydrolase_composite"/>
</dbReference>
<dbReference type="GO" id="GO:0000256">
    <property type="term" value="P:allantoin catabolic process"/>
    <property type="evidence" value="ECO:0007669"/>
    <property type="project" value="InterPro"/>
</dbReference>
<dbReference type="OrthoDB" id="9803027at2"/>
<dbReference type="EMBL" id="SZWF01000005">
    <property type="protein sequence ID" value="KAA9394738.1"/>
    <property type="molecule type" value="Genomic_DNA"/>
</dbReference>
<evidence type="ECO:0000256" key="1">
    <source>
        <dbReference type="ARBA" id="ARBA00001947"/>
    </source>
</evidence>
<dbReference type="InterPro" id="IPR050138">
    <property type="entry name" value="DHOase/Allantoinase_Hydrolase"/>
</dbReference>
<dbReference type="RefSeq" id="WP_158033409.1">
    <property type="nucleotide sequence ID" value="NZ_ML708614.1"/>
</dbReference>
<accession>A0A5J5KZA4</accession>
<dbReference type="SUPFAM" id="SSF51338">
    <property type="entry name" value="Composite domain of metallo-dependent hydrolases"/>
    <property type="match status" value="1"/>
</dbReference>
<evidence type="ECO:0000256" key="4">
    <source>
        <dbReference type="ARBA" id="ARBA00011881"/>
    </source>
</evidence>
<dbReference type="PANTHER" id="PTHR43668">
    <property type="entry name" value="ALLANTOINASE"/>
    <property type="match status" value="1"/>
</dbReference>
<dbReference type="SUPFAM" id="SSF51556">
    <property type="entry name" value="Metallo-dependent hydrolases"/>
    <property type="match status" value="1"/>
</dbReference>
<organism evidence="10 11">
    <name type="scientific">Kocuria coralli</name>
    <dbReference type="NCBI Taxonomy" id="1461025"/>
    <lineage>
        <taxon>Bacteria</taxon>
        <taxon>Bacillati</taxon>
        <taxon>Actinomycetota</taxon>
        <taxon>Actinomycetes</taxon>
        <taxon>Micrococcales</taxon>
        <taxon>Micrococcaceae</taxon>
        <taxon>Kocuria</taxon>
    </lineage>
</organism>
<evidence type="ECO:0000313" key="11">
    <source>
        <dbReference type="Proteomes" id="UP000325957"/>
    </source>
</evidence>
<comment type="caution">
    <text evidence="10">The sequence shown here is derived from an EMBL/GenBank/DDBJ whole genome shotgun (WGS) entry which is preliminary data.</text>
</comment>
<evidence type="ECO:0000256" key="8">
    <source>
        <dbReference type="ARBA" id="ARBA00022833"/>
    </source>
</evidence>
<dbReference type="NCBIfam" id="TIGR03178">
    <property type="entry name" value="allantoinase"/>
    <property type="match status" value="1"/>
</dbReference>
<dbReference type="EC" id="3.5.2.5" evidence="5"/>
<dbReference type="GO" id="GO:0050897">
    <property type="term" value="F:cobalt ion binding"/>
    <property type="evidence" value="ECO:0007669"/>
    <property type="project" value="InterPro"/>
</dbReference>
<keyword evidence="6" id="KW-0479">Metal-binding</keyword>
<reference evidence="10 11" key="1">
    <citation type="submission" date="2019-05" db="EMBL/GenBank/DDBJ databases">
        <title>Kocuria coralli sp. nov., a novel actinobacterium isolated from coral reef seawater.</title>
        <authorList>
            <person name="Li J."/>
        </authorList>
    </citation>
    <scope>NUCLEOTIDE SEQUENCE [LARGE SCALE GENOMIC DNA]</scope>
    <source>
        <strain evidence="10 11">SCSIO 13007</strain>
    </source>
</reference>
<evidence type="ECO:0000313" key="10">
    <source>
        <dbReference type="EMBL" id="KAA9394738.1"/>
    </source>
</evidence>
<gene>
    <name evidence="10" type="primary">allB</name>
    <name evidence="10" type="ORF">FCK90_06120</name>
</gene>
<name>A0A5J5KZA4_9MICC</name>
<proteinExistence type="inferred from homology"/>
<feature type="domain" description="Amidohydrolase-related" evidence="9">
    <location>
        <begin position="70"/>
        <end position="445"/>
    </location>
</feature>
<protein>
    <recommendedName>
        <fullName evidence="5">allantoinase</fullName>
        <ecNumber evidence="5">3.5.2.5</ecNumber>
    </recommendedName>
</protein>
<comment type="pathway">
    <text evidence="2">Nitrogen metabolism; (S)-allantoin degradation; allantoate from (S)-allantoin: step 1/1.</text>
</comment>
<evidence type="ECO:0000256" key="6">
    <source>
        <dbReference type="ARBA" id="ARBA00022723"/>
    </source>
</evidence>
<sequence length="472" mass="49765">MNTRTGSWPEPAIGGLPRTIVAEAAVLPGGISAVKLLIDGDGRIGSVTPSNELTAADRAEADLVIPAGRTLLPGGVDTHVHLNEPGRTHWEGFATGTRAAAAGGITSVIDMPLNSIPPTVSVRALDVKLDASLGQLSVDTGFWGGAIPSSLGRLEELWEAGAAGFKCFTSPSGVEEFPPLDEDQVLRAMREIAGFGGLLVVHAEAPQHLVDNPPPSSKFADFLLTRPERAEEEAIRALIDGVRETGCRTHVLHLSAATALELIADARDEGLPLTVETCPHYLTLAAESIPDAAPQFKCCPPVRDSGNREALWQALGEGLIDMVVSDHSPATAEEKFAGNGDLMRAWGGISGLQVGMTATIAGALSRGYTLEDVSRWTSRNPADLVGLRYRGRIEPGAFADLTVWDPSHAWAVHARDLQHKNPISAYDGLQVTGAPVLTVLRGQIVAVREAGPDGADHVRLAPPSGREILLAH</sequence>
<dbReference type="GO" id="GO:0008270">
    <property type="term" value="F:zinc ion binding"/>
    <property type="evidence" value="ECO:0007669"/>
    <property type="project" value="InterPro"/>
</dbReference>
<dbReference type="InterPro" id="IPR017593">
    <property type="entry name" value="Allantoinase"/>
</dbReference>
<evidence type="ECO:0000259" key="9">
    <source>
        <dbReference type="Pfam" id="PF01979"/>
    </source>
</evidence>
<evidence type="ECO:0000256" key="2">
    <source>
        <dbReference type="ARBA" id="ARBA00004968"/>
    </source>
</evidence>
<dbReference type="Gene3D" id="3.20.20.140">
    <property type="entry name" value="Metal-dependent hydrolases"/>
    <property type="match status" value="1"/>
</dbReference>